<dbReference type="InterPro" id="IPR006016">
    <property type="entry name" value="UspA"/>
</dbReference>
<protein>
    <recommendedName>
        <fullName evidence="1">UspA domain-containing protein</fullName>
    </recommendedName>
</protein>
<dbReference type="EMBL" id="JALJOR010000011">
    <property type="protein sequence ID" value="KAK9809070.1"/>
    <property type="molecule type" value="Genomic_DNA"/>
</dbReference>
<sequence length="113" mass="12115">MAAARNIVIVAVDNSETSRNVVEYAASQVTQGSDVRLVHVQPAIEPGNDSHQQDDAFDLEEETGFKASLTTHLLPRMRTRFPEASSVLLSISGTSGPREIGGALCSYADDQQA</sequence>
<evidence type="ECO:0000313" key="2">
    <source>
        <dbReference type="EMBL" id="KAK9809070.1"/>
    </source>
</evidence>
<dbReference type="SUPFAM" id="SSF52402">
    <property type="entry name" value="Adenine nucleotide alpha hydrolases-like"/>
    <property type="match status" value="1"/>
</dbReference>
<evidence type="ECO:0000259" key="1">
    <source>
        <dbReference type="Pfam" id="PF00582"/>
    </source>
</evidence>
<organism evidence="2 3">
    <name type="scientific">[Myrmecia] bisecta</name>
    <dbReference type="NCBI Taxonomy" id="41462"/>
    <lineage>
        <taxon>Eukaryota</taxon>
        <taxon>Viridiplantae</taxon>
        <taxon>Chlorophyta</taxon>
        <taxon>core chlorophytes</taxon>
        <taxon>Trebouxiophyceae</taxon>
        <taxon>Trebouxiales</taxon>
        <taxon>Trebouxiaceae</taxon>
        <taxon>Myrmecia</taxon>
    </lineage>
</organism>
<dbReference type="Proteomes" id="UP001489004">
    <property type="component" value="Unassembled WGS sequence"/>
</dbReference>
<accession>A0AAW1PGX9</accession>
<name>A0AAW1PGX9_9CHLO</name>
<dbReference type="AlphaFoldDB" id="A0AAW1PGX9"/>
<comment type="caution">
    <text evidence="2">The sequence shown here is derived from an EMBL/GenBank/DDBJ whole genome shotgun (WGS) entry which is preliminary data.</text>
</comment>
<dbReference type="InterPro" id="IPR014729">
    <property type="entry name" value="Rossmann-like_a/b/a_fold"/>
</dbReference>
<dbReference type="Gene3D" id="3.40.50.620">
    <property type="entry name" value="HUPs"/>
    <property type="match status" value="1"/>
</dbReference>
<dbReference type="Pfam" id="PF00582">
    <property type="entry name" value="Usp"/>
    <property type="match status" value="1"/>
</dbReference>
<proteinExistence type="predicted"/>
<gene>
    <name evidence="2" type="ORF">WJX72_008868</name>
</gene>
<reference evidence="2 3" key="1">
    <citation type="journal article" date="2024" name="Nat. Commun.">
        <title>Phylogenomics reveals the evolutionary origins of lichenization in chlorophyte algae.</title>
        <authorList>
            <person name="Puginier C."/>
            <person name="Libourel C."/>
            <person name="Otte J."/>
            <person name="Skaloud P."/>
            <person name="Haon M."/>
            <person name="Grisel S."/>
            <person name="Petersen M."/>
            <person name="Berrin J.G."/>
            <person name="Delaux P.M."/>
            <person name="Dal Grande F."/>
            <person name="Keller J."/>
        </authorList>
    </citation>
    <scope>NUCLEOTIDE SEQUENCE [LARGE SCALE GENOMIC DNA]</scope>
    <source>
        <strain evidence="2 3">SAG 2043</strain>
    </source>
</reference>
<evidence type="ECO:0000313" key="3">
    <source>
        <dbReference type="Proteomes" id="UP001489004"/>
    </source>
</evidence>
<feature type="domain" description="UspA" evidence="1">
    <location>
        <begin position="7"/>
        <end position="62"/>
    </location>
</feature>
<keyword evidence="3" id="KW-1185">Reference proteome</keyword>